<dbReference type="GeneID" id="72183742"/>
<dbReference type="EMBL" id="CP096659">
    <property type="protein sequence ID" value="UPV74671.1"/>
    <property type="molecule type" value="Genomic_DNA"/>
</dbReference>
<name>A0A8U0HVB9_9EURY</name>
<dbReference type="KEGG" id="halx:M0R89_01045"/>
<organism evidence="1 2">
    <name type="scientific">Halorussus limi</name>
    <dbReference type="NCBI Taxonomy" id="2938695"/>
    <lineage>
        <taxon>Archaea</taxon>
        <taxon>Methanobacteriati</taxon>
        <taxon>Methanobacteriota</taxon>
        <taxon>Stenosarchaea group</taxon>
        <taxon>Halobacteria</taxon>
        <taxon>Halobacteriales</taxon>
        <taxon>Haladaptataceae</taxon>
        <taxon>Halorussus</taxon>
    </lineage>
</organism>
<protein>
    <submittedName>
        <fullName evidence="1">Zf-TFIIB domain-containing protein</fullName>
    </submittedName>
</protein>
<evidence type="ECO:0000313" key="1">
    <source>
        <dbReference type="EMBL" id="UPV74671.1"/>
    </source>
</evidence>
<proteinExistence type="predicted"/>
<evidence type="ECO:0000313" key="2">
    <source>
        <dbReference type="Proteomes" id="UP000830729"/>
    </source>
</evidence>
<gene>
    <name evidence="1" type="ORF">M0R89_01045</name>
</gene>
<dbReference type="Proteomes" id="UP000830729">
    <property type="component" value="Chromosome"/>
</dbReference>
<accession>A0A8U0HVB9</accession>
<dbReference type="RefSeq" id="WP_248650716.1">
    <property type="nucleotide sequence ID" value="NZ_CP096659.1"/>
</dbReference>
<keyword evidence="2" id="KW-1185">Reference proteome</keyword>
<reference evidence="1 2" key="1">
    <citation type="submission" date="2022-04" db="EMBL/GenBank/DDBJ databases">
        <title>Diverse halophilic archaea isolated from saline environments.</title>
        <authorList>
            <person name="Cui H.-L."/>
        </authorList>
    </citation>
    <scope>NUCLEOTIDE SEQUENCE [LARGE SCALE GENOMIC DNA]</scope>
    <source>
        <strain evidence="1 2">XZYJT49</strain>
    </source>
</reference>
<dbReference type="AlphaFoldDB" id="A0A8U0HVB9"/>
<sequence>MTSEYDLDCAVCGTSLTRREVAGDALGVGASESLEVAECPDCGGRYFPEETLERLEN</sequence>